<dbReference type="SMART" id="SM00248">
    <property type="entry name" value="ANK"/>
    <property type="match status" value="4"/>
</dbReference>
<feature type="transmembrane region" description="Helical" evidence="8">
    <location>
        <begin position="376"/>
        <end position="396"/>
    </location>
</feature>
<keyword evidence="4 7" id="KW-0040">ANK repeat</keyword>
<accession>A0ABD2Q7J8</accession>
<evidence type="ECO:0000256" key="8">
    <source>
        <dbReference type="SAM" id="Phobius"/>
    </source>
</evidence>
<keyword evidence="3" id="KW-0677">Repeat</keyword>
<feature type="repeat" description="ANK" evidence="7">
    <location>
        <begin position="38"/>
        <end position="70"/>
    </location>
</feature>
<evidence type="ECO:0000313" key="10">
    <source>
        <dbReference type="Proteomes" id="UP001626550"/>
    </source>
</evidence>
<dbReference type="PANTHER" id="PTHR47143:SF3">
    <property type="entry name" value="PWWP DOMAIN-CONTAINING PROTEIN"/>
    <property type="match status" value="1"/>
</dbReference>
<proteinExistence type="predicted"/>
<evidence type="ECO:0000256" key="3">
    <source>
        <dbReference type="ARBA" id="ARBA00022737"/>
    </source>
</evidence>
<dbReference type="PROSITE" id="PS00092">
    <property type="entry name" value="N6_MTASE"/>
    <property type="match status" value="1"/>
</dbReference>
<evidence type="ECO:0000256" key="4">
    <source>
        <dbReference type="ARBA" id="ARBA00023043"/>
    </source>
</evidence>
<dbReference type="InterPro" id="IPR002110">
    <property type="entry name" value="Ankyrin_rpt"/>
</dbReference>
<sequence length="446" mass="51041">MPDQRGNTALHKAAICGHVAMVECLSENGADIRSINSKKWIPLDCAAAFGHYKVVKSLVQRGSNVNFQDRSKRKLPAIHLACMNGHAEVVKFLLKFGADPCLTVCVQNPKITNGSNALDIAIEKGRLRCAQAILKSHFWENALKNRVISKSGTFDTPFRKAVRLMPELAAEILNKFVEVNDVHQDDENLTVRYDFQYIEDSYANWFSADVDLSLVSDKSVSKVMKRLNGKNLHRKIHQEDKNKDIYDEESGDLLKDARPYIEDRFLLKTNHPLAVLSNPPYKFTYDGKEFQPLKEMCPKILEERKVVYDPDALRTKYLIFLMSSLRLLVEIVQFVEEGVRHLEAGTVLEIFLHIFAILVLVDFDDCSASTGIRRDWQWQLGACAMFLAWMVLLLFIRKIPHTGIYIILFLKVCRTFIRFSVIYGLFLLAFAMTWNVLVGNHDYFST</sequence>
<dbReference type="SUPFAM" id="SSF48403">
    <property type="entry name" value="Ankyrin repeat"/>
    <property type="match status" value="1"/>
</dbReference>
<feature type="non-terminal residue" evidence="9">
    <location>
        <position position="446"/>
    </location>
</feature>
<evidence type="ECO:0000256" key="7">
    <source>
        <dbReference type="PROSITE-ProRule" id="PRU00023"/>
    </source>
</evidence>
<dbReference type="InterPro" id="IPR052076">
    <property type="entry name" value="TRP_cation_channel"/>
</dbReference>
<gene>
    <name evidence="9" type="ORF">Ciccas_005825</name>
</gene>
<dbReference type="PANTHER" id="PTHR47143">
    <property type="entry name" value="TRANSIENT RECEPTOR POTENTIAL CATION CHANNEL PROTEIN PAINLESS"/>
    <property type="match status" value="1"/>
</dbReference>
<dbReference type="GO" id="GO:0034220">
    <property type="term" value="P:monoatomic ion transmembrane transport"/>
    <property type="evidence" value="ECO:0007669"/>
    <property type="project" value="UniProtKB-KW"/>
</dbReference>
<keyword evidence="8" id="KW-0472">Membrane</keyword>
<protein>
    <recommendedName>
        <fullName evidence="11">Transient receptor potential cation channel subfamily A member 1</fullName>
    </recommendedName>
</protein>
<dbReference type="PROSITE" id="PS50297">
    <property type="entry name" value="ANK_REP_REGION"/>
    <property type="match status" value="3"/>
</dbReference>
<feature type="repeat" description="ANK" evidence="7">
    <location>
        <begin position="73"/>
        <end position="99"/>
    </location>
</feature>
<evidence type="ECO:0000313" key="9">
    <source>
        <dbReference type="EMBL" id="KAL3315545.1"/>
    </source>
</evidence>
<reference evidence="9 10" key="1">
    <citation type="submission" date="2024-11" db="EMBL/GenBank/DDBJ databases">
        <title>Adaptive evolution of stress response genes in parasites aligns with host niche diversity.</title>
        <authorList>
            <person name="Hahn C."/>
            <person name="Resl P."/>
        </authorList>
    </citation>
    <scope>NUCLEOTIDE SEQUENCE [LARGE SCALE GENOMIC DNA]</scope>
    <source>
        <strain evidence="9">EGGRZ-B1_66</strain>
        <tissue evidence="9">Body</tissue>
    </source>
</reference>
<keyword evidence="1" id="KW-0813">Transport</keyword>
<keyword evidence="8" id="KW-1133">Transmembrane helix</keyword>
<feature type="repeat" description="ANK" evidence="7">
    <location>
        <begin position="5"/>
        <end position="37"/>
    </location>
</feature>
<name>A0ABD2Q7J8_9PLAT</name>
<evidence type="ECO:0000256" key="2">
    <source>
        <dbReference type="ARBA" id="ARBA00022606"/>
    </source>
</evidence>
<organism evidence="9 10">
    <name type="scientific">Cichlidogyrus casuarinus</name>
    <dbReference type="NCBI Taxonomy" id="1844966"/>
    <lineage>
        <taxon>Eukaryota</taxon>
        <taxon>Metazoa</taxon>
        <taxon>Spiralia</taxon>
        <taxon>Lophotrochozoa</taxon>
        <taxon>Platyhelminthes</taxon>
        <taxon>Monogenea</taxon>
        <taxon>Monopisthocotylea</taxon>
        <taxon>Dactylogyridea</taxon>
        <taxon>Ancyrocephalidae</taxon>
        <taxon>Cichlidogyrus</taxon>
    </lineage>
</organism>
<dbReference type="Gene3D" id="1.25.40.20">
    <property type="entry name" value="Ankyrin repeat-containing domain"/>
    <property type="match status" value="1"/>
</dbReference>
<dbReference type="Pfam" id="PF12796">
    <property type="entry name" value="Ank_2"/>
    <property type="match status" value="2"/>
</dbReference>
<dbReference type="InterPro" id="IPR002052">
    <property type="entry name" value="DNA_methylase_N6_adenine_CS"/>
</dbReference>
<dbReference type="PRINTS" id="PR01415">
    <property type="entry name" value="ANKYRIN"/>
</dbReference>
<keyword evidence="10" id="KW-1185">Reference proteome</keyword>
<feature type="transmembrane region" description="Helical" evidence="8">
    <location>
        <begin position="416"/>
        <end position="437"/>
    </location>
</feature>
<dbReference type="AlphaFoldDB" id="A0ABD2Q7J8"/>
<dbReference type="EMBL" id="JBJKFK010000725">
    <property type="protein sequence ID" value="KAL3315545.1"/>
    <property type="molecule type" value="Genomic_DNA"/>
</dbReference>
<dbReference type="Proteomes" id="UP001626550">
    <property type="component" value="Unassembled WGS sequence"/>
</dbReference>
<evidence type="ECO:0000256" key="6">
    <source>
        <dbReference type="ARBA" id="ARBA00023303"/>
    </source>
</evidence>
<comment type="caution">
    <text evidence="9">The sequence shown here is derived from an EMBL/GenBank/DDBJ whole genome shotgun (WGS) entry which is preliminary data.</text>
</comment>
<evidence type="ECO:0000256" key="1">
    <source>
        <dbReference type="ARBA" id="ARBA00022448"/>
    </source>
</evidence>
<dbReference type="InterPro" id="IPR036770">
    <property type="entry name" value="Ankyrin_rpt-contain_sf"/>
</dbReference>
<evidence type="ECO:0000256" key="5">
    <source>
        <dbReference type="ARBA" id="ARBA00023065"/>
    </source>
</evidence>
<evidence type="ECO:0008006" key="11">
    <source>
        <dbReference type="Google" id="ProtNLM"/>
    </source>
</evidence>
<keyword evidence="6" id="KW-0407">Ion channel</keyword>
<keyword evidence="2" id="KW-0716">Sensory transduction</keyword>
<keyword evidence="5" id="KW-0406">Ion transport</keyword>
<keyword evidence="8" id="KW-0812">Transmembrane</keyword>
<dbReference type="PROSITE" id="PS50088">
    <property type="entry name" value="ANK_REPEAT"/>
    <property type="match status" value="3"/>
</dbReference>